<dbReference type="EMBL" id="JAUSSK010000005">
    <property type="protein sequence ID" value="MDQ0011419.1"/>
    <property type="molecule type" value="Genomic_DNA"/>
</dbReference>
<dbReference type="Proteomes" id="UP001237737">
    <property type="component" value="Unassembled WGS sequence"/>
</dbReference>
<dbReference type="SUPFAM" id="SSF51182">
    <property type="entry name" value="RmlC-like cupins"/>
    <property type="match status" value="1"/>
</dbReference>
<dbReference type="InterPro" id="IPR014710">
    <property type="entry name" value="RmlC-like_jellyroll"/>
</dbReference>
<evidence type="ECO:0000313" key="4">
    <source>
        <dbReference type="Proteomes" id="UP001237737"/>
    </source>
</evidence>
<gene>
    <name evidence="3" type="ORF">J2T07_003629</name>
</gene>
<organism evidence="3 4">
    <name type="scientific">Luteibacter jiangsuensis</name>
    <dbReference type="NCBI Taxonomy" id="637577"/>
    <lineage>
        <taxon>Bacteria</taxon>
        <taxon>Pseudomonadati</taxon>
        <taxon>Pseudomonadota</taxon>
        <taxon>Gammaproteobacteria</taxon>
        <taxon>Lysobacterales</taxon>
        <taxon>Rhodanobacteraceae</taxon>
        <taxon>Luteibacter</taxon>
    </lineage>
</organism>
<evidence type="ECO:0000313" key="3">
    <source>
        <dbReference type="EMBL" id="MDQ0011419.1"/>
    </source>
</evidence>
<evidence type="ECO:0000256" key="1">
    <source>
        <dbReference type="SAM" id="SignalP"/>
    </source>
</evidence>
<feature type="chain" id="PRO_5046509862" evidence="1">
    <location>
        <begin position="20"/>
        <end position="129"/>
    </location>
</feature>
<dbReference type="RefSeq" id="WP_306851902.1">
    <property type="nucleotide sequence ID" value="NZ_JAUSSK010000005.1"/>
</dbReference>
<name>A0ABT9T2B7_9GAMM</name>
<evidence type="ECO:0000259" key="2">
    <source>
        <dbReference type="Pfam" id="PF07883"/>
    </source>
</evidence>
<dbReference type="InterPro" id="IPR013096">
    <property type="entry name" value="Cupin_2"/>
</dbReference>
<keyword evidence="1" id="KW-0732">Signal</keyword>
<dbReference type="Pfam" id="PF07883">
    <property type="entry name" value="Cupin_2"/>
    <property type="match status" value="1"/>
</dbReference>
<dbReference type="Gene3D" id="2.60.120.10">
    <property type="entry name" value="Jelly Rolls"/>
    <property type="match status" value="1"/>
</dbReference>
<accession>A0ABT9T2B7</accession>
<proteinExistence type="predicted"/>
<feature type="domain" description="Cupin type-2" evidence="2">
    <location>
        <begin position="49"/>
        <end position="94"/>
    </location>
</feature>
<keyword evidence="4" id="KW-1185">Reference proteome</keyword>
<comment type="caution">
    <text evidence="3">The sequence shown here is derived from an EMBL/GenBank/DDBJ whole genome shotgun (WGS) entry which is preliminary data.</text>
</comment>
<protein>
    <submittedName>
        <fullName evidence="3">Quercetin dioxygenase-like cupin family protein</fullName>
    </submittedName>
</protein>
<dbReference type="InterPro" id="IPR011051">
    <property type="entry name" value="RmlC_Cupin_sf"/>
</dbReference>
<reference evidence="3 4" key="1">
    <citation type="submission" date="2023-07" db="EMBL/GenBank/DDBJ databases">
        <title>Sorghum-associated microbial communities from plants grown in Nebraska, USA.</title>
        <authorList>
            <person name="Schachtman D."/>
        </authorList>
    </citation>
    <scope>NUCLEOTIDE SEQUENCE [LARGE SCALE GENOMIC DNA]</scope>
    <source>
        <strain evidence="3 4">CC60</strain>
    </source>
</reference>
<sequence length="129" mass="13364">MLPVQLAMPLALLVGAAIAATTDPSRSETLPAVTQARADGQPEMRMLRISIEPGASLPWHRHTVPEAGYLLEGELRLETLEGTSRVMRPGDSIVGGSDVMRGGTAGPKGATVVVFYADTGGDPLTVSGA</sequence>
<feature type="signal peptide" evidence="1">
    <location>
        <begin position="1"/>
        <end position="19"/>
    </location>
</feature>